<reference evidence="1 2" key="1">
    <citation type="submission" date="2022-01" db="EMBL/GenBank/DDBJ databases">
        <title>A chromosomal length assembly of Cordylochernes scorpioides.</title>
        <authorList>
            <person name="Zeh D."/>
            <person name="Zeh J."/>
        </authorList>
    </citation>
    <scope>NUCLEOTIDE SEQUENCE [LARGE SCALE GENOMIC DNA]</scope>
    <source>
        <strain evidence="1">IN4F17</strain>
        <tissue evidence="1">Whole Body</tissue>
    </source>
</reference>
<proteinExistence type="predicted"/>
<keyword evidence="2" id="KW-1185">Reference proteome</keyword>
<evidence type="ECO:0000313" key="2">
    <source>
        <dbReference type="Proteomes" id="UP001235939"/>
    </source>
</evidence>
<dbReference type="EMBL" id="CP092871">
    <property type="protein sequence ID" value="UYV71712.1"/>
    <property type="molecule type" value="Genomic_DNA"/>
</dbReference>
<organism evidence="1 2">
    <name type="scientific">Cordylochernes scorpioides</name>
    <dbReference type="NCBI Taxonomy" id="51811"/>
    <lineage>
        <taxon>Eukaryota</taxon>
        <taxon>Metazoa</taxon>
        <taxon>Ecdysozoa</taxon>
        <taxon>Arthropoda</taxon>
        <taxon>Chelicerata</taxon>
        <taxon>Arachnida</taxon>
        <taxon>Pseudoscorpiones</taxon>
        <taxon>Cheliferoidea</taxon>
        <taxon>Chernetidae</taxon>
        <taxon>Cordylochernes</taxon>
    </lineage>
</organism>
<dbReference type="Proteomes" id="UP001235939">
    <property type="component" value="Chromosome 09"/>
</dbReference>
<name>A0ABY6KS82_9ARAC</name>
<protein>
    <submittedName>
        <fullName evidence="1">Uncharacterized protein</fullName>
    </submittedName>
</protein>
<accession>A0ABY6KS82</accession>
<sequence length="114" mass="12336">MESDSTSETTSGTVGAVNIYINSKKEGSGGLHIRILVLQAEGLSVACVVQKLDRRRGGGPQSVTLPGPEDMLDLPERYIFQSVAVTSKDGSGSHYRAYFGQELSKADWRGRKSF</sequence>
<evidence type="ECO:0000313" key="1">
    <source>
        <dbReference type="EMBL" id="UYV71712.1"/>
    </source>
</evidence>
<gene>
    <name evidence="1" type="ORF">LAZ67_9000101</name>
</gene>